<evidence type="ECO:0008006" key="4">
    <source>
        <dbReference type="Google" id="ProtNLM"/>
    </source>
</evidence>
<dbReference type="Proteomes" id="UP001180531">
    <property type="component" value="Unassembled WGS sequence"/>
</dbReference>
<evidence type="ECO:0000313" key="3">
    <source>
        <dbReference type="Proteomes" id="UP001180531"/>
    </source>
</evidence>
<proteinExistence type="predicted"/>
<feature type="compositionally biased region" description="Acidic residues" evidence="1">
    <location>
        <begin position="1091"/>
        <end position="1107"/>
    </location>
</feature>
<comment type="caution">
    <text evidence="2">The sequence shown here is derived from an EMBL/GenBank/DDBJ whole genome shotgun (WGS) entry which is preliminary data.</text>
</comment>
<organism evidence="2 3">
    <name type="scientific">Streptomyces hesseae</name>
    <dbReference type="NCBI Taxonomy" id="3075519"/>
    <lineage>
        <taxon>Bacteria</taxon>
        <taxon>Bacillati</taxon>
        <taxon>Actinomycetota</taxon>
        <taxon>Actinomycetes</taxon>
        <taxon>Kitasatosporales</taxon>
        <taxon>Streptomycetaceae</taxon>
        <taxon>Streptomyces</taxon>
    </lineage>
</organism>
<feature type="region of interest" description="Disordered" evidence="1">
    <location>
        <begin position="38"/>
        <end position="57"/>
    </location>
</feature>
<feature type="region of interest" description="Disordered" evidence="1">
    <location>
        <begin position="536"/>
        <end position="563"/>
    </location>
</feature>
<dbReference type="EMBL" id="JAVRFI010000006">
    <property type="protein sequence ID" value="MDT0449939.1"/>
    <property type="molecule type" value="Genomic_DNA"/>
</dbReference>
<feature type="region of interest" description="Disordered" evidence="1">
    <location>
        <begin position="462"/>
        <end position="487"/>
    </location>
</feature>
<gene>
    <name evidence="2" type="ORF">RM609_12790</name>
</gene>
<reference evidence="2" key="1">
    <citation type="submission" date="2024-05" db="EMBL/GenBank/DDBJ databases">
        <title>30 novel species of actinomycetes from the DSMZ collection.</title>
        <authorList>
            <person name="Nouioui I."/>
        </authorList>
    </citation>
    <scope>NUCLEOTIDE SEQUENCE</scope>
    <source>
        <strain evidence="2">DSM 40473</strain>
    </source>
</reference>
<feature type="compositionally biased region" description="Basic and acidic residues" evidence="1">
    <location>
        <begin position="547"/>
        <end position="556"/>
    </location>
</feature>
<sequence>MESADKRLRFTLRTVPDDARPDAVEAYAEQRAKLVAGVEKQEKGAPKFRPSTAHRARKMRLPKSPDAPMKEREAFAPGDWIEWTPCGADAPVSGSVWSAGPGYANWWVVTDRSGVTGECHLMERDRLGGYKINGAAARSLRGEIPEQLAFEEIPQTPGARIPEPPKPYTLWEGRGFEKVSRRMPVAISDEQVAIFGTVRYYPHRTISVDGLEFTVKLTWHDRTRQPLFESRIFHGEKPIATLGQAESLGEAVRRTVSYARVVDKEAAERVYSEKYREFFSPEYDHSGICPRCEGENECPLYVIPEFDTLPGKPLCADCLGFRLCCSGKKLSSVGRAKRVAATRRHTLERNQAIAAWEKWRSEQARGQRRYRLEFPLDVALPSLGDSGVWGAQTPMGGDKERGWNWPCRNELYRVEVAGFKYAVKWDGSECVGVGYWQEIKNIVRSHRRALEEERRKRVLERLAGKGEFSPGEETPDNAPGRSAETPKRVLWAPGDRVIVDGRQGCVRSVEMGGTPVRVAWDGEITTSAVPAADLKPVKVPAQENEPEQVRKPKEQSPKVSAKPKVGDIAFSGERGRERAEILGHAYGISMLAGVYFIKHFGTGVEIAAGVQGRPAMKRAILADAVARGAAAPEPEPQACEDCEESPCACYDPDAPQPEPQPEESHAAAVYPELRPWLTRWQEGDRKRVLNLFCGPGGACVALRRLLRDDVDMICVDSDARCAATQRAAGCTAIHADVTTLDPSDPVFRDVHGLIVTPPCIDYTDAGKRLGRLAENIDILGEAWDCARYAAGVMPLCGGDHPDFGKEMGRRLPNGRSWFDVRRDLDGYSGETGGLMLEIAVWTLGLEAAGAPLEWVAVEQSSKLPEEIRGEVVADFQLLGWSIAEWKVADAADYGGPSHRVRALLYARRDGGVMSMEAPGLATGAAQATGLPEGTTVWTRGNRKTSGGNAFTITGEACTAITSKVRSWDLGERGGRFTLEQVAALVTMPRGFPAQGSRTAICQQFGDVIAPVAALALLGAAQGIPWLPVLRQYLAELYPDVHGMHEHEQVWEDDGGAVPGVAMPQPEQQRPTMAELLEKHVGSDWKPLEATADPEFEGDGQEGDEEEQPQGIAPVSREQRAAAWRIAAGEQRPEPQPQPEPEPQEPEENDEERREAEGDRAAVARIMALAARLSEQRAREADQVTGILELADRVRAQERQAAEEERQEEVAPEPEPEPDRFEELKRELEELRADVESWGAEVAALAVAEAERVVAEVAQDMRAAELLELRREAAAVREELTSSVVWEPEEEVVGAGVPRAAWWHTAWASAAAWTVGTAVAFGEGWVEGWQEAMRQ</sequence>
<accession>A0ABU2SPT6</accession>
<protein>
    <recommendedName>
        <fullName evidence="4">DNA (cytosine-5-)-methyltransferase</fullName>
    </recommendedName>
</protein>
<feature type="region of interest" description="Disordered" evidence="1">
    <location>
        <begin position="1197"/>
        <end position="1220"/>
    </location>
</feature>
<dbReference type="RefSeq" id="WP_311610522.1">
    <property type="nucleotide sequence ID" value="NZ_JAVRFI010000006.1"/>
</dbReference>
<dbReference type="SUPFAM" id="SSF53335">
    <property type="entry name" value="S-adenosyl-L-methionine-dependent methyltransferases"/>
    <property type="match status" value="1"/>
</dbReference>
<dbReference type="Gene3D" id="3.40.50.150">
    <property type="entry name" value="Vaccinia Virus protein VP39"/>
    <property type="match status" value="1"/>
</dbReference>
<feature type="compositionally biased region" description="Acidic residues" evidence="1">
    <location>
        <begin position="1204"/>
        <end position="1215"/>
    </location>
</feature>
<dbReference type="InterPro" id="IPR029063">
    <property type="entry name" value="SAM-dependent_MTases_sf"/>
</dbReference>
<evidence type="ECO:0000256" key="1">
    <source>
        <dbReference type="SAM" id="MobiDB-lite"/>
    </source>
</evidence>
<evidence type="ECO:0000313" key="2">
    <source>
        <dbReference type="EMBL" id="MDT0449939.1"/>
    </source>
</evidence>
<feature type="region of interest" description="Disordered" evidence="1">
    <location>
        <begin position="1083"/>
        <end position="1158"/>
    </location>
</feature>
<name>A0ABU2SPT6_9ACTN</name>
<keyword evidence="3" id="KW-1185">Reference proteome</keyword>